<protein>
    <recommendedName>
        <fullName evidence="3">Anti-sigma factor NepR domain-containing protein</fullName>
    </recommendedName>
</protein>
<proteinExistence type="predicted"/>
<evidence type="ECO:0000313" key="1">
    <source>
        <dbReference type="EMBL" id="GAB1580342.1"/>
    </source>
</evidence>
<sequence>MKQKEQKTDGEGATSFKELDEELRRFGEYIDAIPVPAETRRLWEQLQFQLVRQLEKQKEKGDDKDRK</sequence>
<dbReference type="RefSeq" id="WP_407863367.1">
    <property type="nucleotide sequence ID" value="NZ_BAAFZP010000001.1"/>
</dbReference>
<comment type="caution">
    <text evidence="1">The sequence shown here is derived from an EMBL/GenBank/DDBJ whole genome shotgun (WGS) entry which is preliminary data.</text>
</comment>
<keyword evidence="2" id="KW-1185">Reference proteome</keyword>
<evidence type="ECO:0000313" key="2">
    <source>
        <dbReference type="Proteomes" id="UP001628091"/>
    </source>
</evidence>
<dbReference type="Proteomes" id="UP001628091">
    <property type="component" value="Unassembled WGS sequence"/>
</dbReference>
<evidence type="ECO:0008006" key="3">
    <source>
        <dbReference type="Google" id="ProtNLM"/>
    </source>
</evidence>
<organism evidence="1 2">
    <name type="scientific">Phyllobacterium phragmitis</name>
    <dbReference type="NCBI Taxonomy" id="2670329"/>
    <lineage>
        <taxon>Bacteria</taxon>
        <taxon>Pseudomonadati</taxon>
        <taxon>Pseudomonadota</taxon>
        <taxon>Alphaproteobacteria</taxon>
        <taxon>Hyphomicrobiales</taxon>
        <taxon>Phyllobacteriaceae</taxon>
        <taxon>Phyllobacterium</taxon>
    </lineage>
</organism>
<name>A0ABQ0GUJ7_9HYPH</name>
<gene>
    <name evidence="1" type="ORF">PPNSA23_02850</name>
</gene>
<accession>A0ABQ0GUJ7</accession>
<dbReference type="EMBL" id="BAAFZP010000001">
    <property type="protein sequence ID" value="GAB1580342.1"/>
    <property type="molecule type" value="Genomic_DNA"/>
</dbReference>
<reference evidence="1 2" key="1">
    <citation type="submission" date="2024-10" db="EMBL/GenBank/DDBJ databases">
        <title>Isolation, draft genome sequencing and identification of Phyllobacterium sp. NSA23, isolated from leaf soil.</title>
        <authorList>
            <person name="Akita H."/>
        </authorList>
    </citation>
    <scope>NUCLEOTIDE SEQUENCE [LARGE SCALE GENOMIC DNA]</scope>
    <source>
        <strain evidence="1 2">NSA23</strain>
    </source>
</reference>